<name>A0A0C3Q299_9AGAM</name>
<dbReference type="HOGENOM" id="CLU_2177042_0_0_1"/>
<proteinExistence type="predicted"/>
<accession>A0A0C3Q299</accession>
<evidence type="ECO:0008006" key="4">
    <source>
        <dbReference type="Google" id="ProtNLM"/>
    </source>
</evidence>
<reference evidence="2 3" key="1">
    <citation type="submission" date="2014-04" db="EMBL/GenBank/DDBJ databases">
        <authorList>
            <consortium name="DOE Joint Genome Institute"/>
            <person name="Kuo A."/>
            <person name="Girlanda M."/>
            <person name="Perotto S."/>
            <person name="Kohler A."/>
            <person name="Nagy L.G."/>
            <person name="Floudas D."/>
            <person name="Copeland A."/>
            <person name="Barry K.W."/>
            <person name="Cichocki N."/>
            <person name="Veneault-Fourrey C."/>
            <person name="LaButti K."/>
            <person name="Lindquist E.A."/>
            <person name="Lipzen A."/>
            <person name="Lundell T."/>
            <person name="Morin E."/>
            <person name="Murat C."/>
            <person name="Sun H."/>
            <person name="Tunlid A."/>
            <person name="Henrissat B."/>
            <person name="Grigoriev I.V."/>
            <person name="Hibbett D.S."/>
            <person name="Martin F."/>
            <person name="Nordberg H.P."/>
            <person name="Cantor M.N."/>
            <person name="Hua S.X."/>
        </authorList>
    </citation>
    <scope>NUCLEOTIDE SEQUENCE [LARGE SCALE GENOMIC DNA]</scope>
    <source>
        <strain evidence="2 3">MUT 4182</strain>
    </source>
</reference>
<keyword evidence="3" id="KW-1185">Reference proteome</keyword>
<evidence type="ECO:0000256" key="1">
    <source>
        <dbReference type="SAM" id="Phobius"/>
    </source>
</evidence>
<keyword evidence="1" id="KW-1133">Transmembrane helix</keyword>
<evidence type="ECO:0000313" key="3">
    <source>
        <dbReference type="Proteomes" id="UP000054248"/>
    </source>
</evidence>
<dbReference type="EMBL" id="KN823553">
    <property type="protein sequence ID" value="KIO16489.1"/>
    <property type="molecule type" value="Genomic_DNA"/>
</dbReference>
<dbReference type="Pfam" id="PF13450">
    <property type="entry name" value="NAD_binding_8"/>
    <property type="match status" value="1"/>
</dbReference>
<organism evidence="2 3">
    <name type="scientific">Tulasnella calospora MUT 4182</name>
    <dbReference type="NCBI Taxonomy" id="1051891"/>
    <lineage>
        <taxon>Eukaryota</taxon>
        <taxon>Fungi</taxon>
        <taxon>Dikarya</taxon>
        <taxon>Basidiomycota</taxon>
        <taxon>Agaricomycotina</taxon>
        <taxon>Agaricomycetes</taxon>
        <taxon>Cantharellales</taxon>
        <taxon>Tulasnellaceae</taxon>
        <taxon>Tulasnella</taxon>
    </lineage>
</organism>
<keyword evidence="1" id="KW-0472">Membrane</keyword>
<feature type="transmembrane region" description="Helical" evidence="1">
    <location>
        <begin position="18"/>
        <end position="36"/>
    </location>
</feature>
<dbReference type="PANTHER" id="PTHR15944:SF0">
    <property type="entry name" value="PRENYLCYSTEINE LYASE DOMAIN-CONTAINING PROTEIN"/>
    <property type="match status" value="1"/>
</dbReference>
<sequence>MVQATQVQLQVDVAPPPLRIAVIGAGAGGSSAAFWISKAKERQDMKVEVHIFDKNDYVGGKLGGSVFVRANKNMFRATEEFGLNVTDLSREDDDMTVWDGDQVILTVSDCQPEP</sequence>
<keyword evidence="1" id="KW-0812">Transmembrane</keyword>
<dbReference type="AlphaFoldDB" id="A0A0C3Q299"/>
<dbReference type="GO" id="GO:0030327">
    <property type="term" value="P:prenylated protein catabolic process"/>
    <property type="evidence" value="ECO:0007669"/>
    <property type="project" value="TreeGrafter"/>
</dbReference>
<dbReference type="OrthoDB" id="437369at2759"/>
<dbReference type="InterPro" id="IPR036188">
    <property type="entry name" value="FAD/NAD-bd_sf"/>
</dbReference>
<dbReference type="InterPro" id="IPR017046">
    <property type="entry name" value="Prenylcysteine_Oxase1"/>
</dbReference>
<protein>
    <recommendedName>
        <fullName evidence="4">Prenylcysteine lyase domain-containing protein</fullName>
    </recommendedName>
</protein>
<dbReference type="PANTHER" id="PTHR15944">
    <property type="entry name" value="FARNESYLCYSTEINE LYASE"/>
    <property type="match status" value="1"/>
</dbReference>
<reference evidence="3" key="2">
    <citation type="submission" date="2015-01" db="EMBL/GenBank/DDBJ databases">
        <title>Evolutionary Origins and Diversification of the Mycorrhizal Mutualists.</title>
        <authorList>
            <consortium name="DOE Joint Genome Institute"/>
            <consortium name="Mycorrhizal Genomics Consortium"/>
            <person name="Kohler A."/>
            <person name="Kuo A."/>
            <person name="Nagy L.G."/>
            <person name="Floudas D."/>
            <person name="Copeland A."/>
            <person name="Barry K.W."/>
            <person name="Cichocki N."/>
            <person name="Veneault-Fourrey C."/>
            <person name="LaButti K."/>
            <person name="Lindquist E.A."/>
            <person name="Lipzen A."/>
            <person name="Lundell T."/>
            <person name="Morin E."/>
            <person name="Murat C."/>
            <person name="Riley R."/>
            <person name="Ohm R."/>
            <person name="Sun H."/>
            <person name="Tunlid A."/>
            <person name="Henrissat B."/>
            <person name="Grigoriev I.V."/>
            <person name="Hibbett D.S."/>
            <person name="Martin F."/>
        </authorList>
    </citation>
    <scope>NUCLEOTIDE SEQUENCE [LARGE SCALE GENOMIC DNA]</scope>
    <source>
        <strain evidence="3">MUT 4182</strain>
    </source>
</reference>
<evidence type="ECO:0000313" key="2">
    <source>
        <dbReference type="EMBL" id="KIO16489.1"/>
    </source>
</evidence>
<gene>
    <name evidence="2" type="ORF">M407DRAFT_85972</name>
</gene>
<dbReference type="SUPFAM" id="SSF51905">
    <property type="entry name" value="FAD/NAD(P)-binding domain"/>
    <property type="match status" value="1"/>
</dbReference>
<dbReference type="Gene3D" id="3.50.50.60">
    <property type="entry name" value="FAD/NAD(P)-binding domain"/>
    <property type="match status" value="1"/>
</dbReference>
<dbReference type="GO" id="GO:0001735">
    <property type="term" value="F:prenylcysteine oxidase activity"/>
    <property type="evidence" value="ECO:0007669"/>
    <property type="project" value="InterPro"/>
</dbReference>
<dbReference type="Proteomes" id="UP000054248">
    <property type="component" value="Unassembled WGS sequence"/>
</dbReference>